<dbReference type="AlphaFoldDB" id="A0A415E4E3"/>
<gene>
    <name evidence="1" type="ORF">DW099_08735</name>
</gene>
<dbReference type="EMBL" id="QRMS01000002">
    <property type="protein sequence ID" value="RHJ88459.1"/>
    <property type="molecule type" value="Genomic_DNA"/>
</dbReference>
<evidence type="ECO:0008006" key="3">
    <source>
        <dbReference type="Google" id="ProtNLM"/>
    </source>
</evidence>
<organism evidence="1 2">
    <name type="scientific">Emergencia timonensis</name>
    <dbReference type="NCBI Taxonomy" id="1776384"/>
    <lineage>
        <taxon>Bacteria</taxon>
        <taxon>Bacillati</taxon>
        <taxon>Bacillota</taxon>
        <taxon>Clostridia</taxon>
        <taxon>Peptostreptococcales</taxon>
        <taxon>Anaerovoracaceae</taxon>
        <taxon>Emergencia</taxon>
    </lineage>
</organism>
<evidence type="ECO:0000313" key="2">
    <source>
        <dbReference type="Proteomes" id="UP000284841"/>
    </source>
</evidence>
<reference evidence="1 2" key="1">
    <citation type="submission" date="2018-08" db="EMBL/GenBank/DDBJ databases">
        <title>A genome reference for cultivated species of the human gut microbiota.</title>
        <authorList>
            <person name="Zou Y."/>
            <person name="Xue W."/>
            <person name="Luo G."/>
        </authorList>
    </citation>
    <scope>NUCLEOTIDE SEQUENCE [LARGE SCALE GENOMIC DNA]</scope>
    <source>
        <strain evidence="1 2">AM07-24</strain>
    </source>
</reference>
<evidence type="ECO:0000313" key="1">
    <source>
        <dbReference type="EMBL" id="RHJ88459.1"/>
    </source>
</evidence>
<dbReference type="Gene3D" id="3.40.50.300">
    <property type="entry name" value="P-loop containing nucleotide triphosphate hydrolases"/>
    <property type="match status" value="1"/>
</dbReference>
<protein>
    <recommendedName>
        <fullName evidence="3">ParA family protein</fullName>
    </recommendedName>
</protein>
<dbReference type="Proteomes" id="UP000284841">
    <property type="component" value="Unassembled WGS sequence"/>
</dbReference>
<dbReference type="OrthoDB" id="1778553at2"/>
<name>A0A415E4E3_9FIRM</name>
<dbReference type="STRING" id="1776384.GCA_900086585_04098"/>
<proteinExistence type="predicted"/>
<keyword evidence="2" id="KW-1185">Reference proteome</keyword>
<sequence length="340" mass="38966">MEIIKVGIYHDDRVFARALAIGLARESRTIHFVLINNMDSKEELDLILSSRESDNPKVVQLVQNQELKQRDATPYRLFQYEESRSLIDDLLFIYFKMTGRVLEYRGTSKCRLLTFASDAGGSGTTMICISAAKMLYRTYGSRILYLNLCPIDDSKKYLKSDGSTSLLKLLYYIDTGKDFPLESFITKEEEFDYINTGVMNAYFNDIKPALMSQLLKKVDGLGEYDYLLLDIGSHLSRENKTVLENSNLVIFVHRWQNHEPAAYYENISQAIRKKADGSKLLVIENFAGDDWRQESDEEIWISKDPEAVQLDQKEGVLNVDLSRNYGVEIAAIAKRIAEDI</sequence>
<accession>A0A415E4E3</accession>
<dbReference type="RefSeq" id="WP_118335128.1">
    <property type="nucleotide sequence ID" value="NZ_AP025567.1"/>
</dbReference>
<comment type="caution">
    <text evidence="1">The sequence shown here is derived from an EMBL/GenBank/DDBJ whole genome shotgun (WGS) entry which is preliminary data.</text>
</comment>
<dbReference type="InterPro" id="IPR027417">
    <property type="entry name" value="P-loop_NTPase"/>
</dbReference>
<dbReference type="SUPFAM" id="SSF52540">
    <property type="entry name" value="P-loop containing nucleoside triphosphate hydrolases"/>
    <property type="match status" value="1"/>
</dbReference>